<evidence type="ECO:0000313" key="1">
    <source>
        <dbReference type="EMBL" id="KAI5663003.1"/>
    </source>
</evidence>
<name>A0ACC0ASR6_CATRO</name>
<gene>
    <name evidence="1" type="ORF">M9H77_22326</name>
</gene>
<comment type="caution">
    <text evidence="1">The sequence shown here is derived from an EMBL/GenBank/DDBJ whole genome shotgun (WGS) entry which is preliminary data.</text>
</comment>
<sequence length="127" mass="13897">MSIAHRKIQKSSSSGSGSVSRSGLGFSSSSGFCERGRLPQAPRGRGRGRSRRQSSLSSVINPSPCSTLPCTDVFPSFIYLFIENWKNMIGDGNCGYRIVADFVLGDEHQWPELQMHDGCPIPPLHVQ</sequence>
<proteinExistence type="predicted"/>
<dbReference type="Proteomes" id="UP001060085">
    <property type="component" value="Linkage Group LG05"/>
</dbReference>
<reference evidence="2" key="1">
    <citation type="journal article" date="2023" name="Nat. Plants">
        <title>Single-cell RNA sequencing provides a high-resolution roadmap for understanding the multicellular compartmentation of specialized metabolism.</title>
        <authorList>
            <person name="Sun S."/>
            <person name="Shen X."/>
            <person name="Li Y."/>
            <person name="Li Y."/>
            <person name="Wang S."/>
            <person name="Li R."/>
            <person name="Zhang H."/>
            <person name="Shen G."/>
            <person name="Guo B."/>
            <person name="Wei J."/>
            <person name="Xu J."/>
            <person name="St-Pierre B."/>
            <person name="Chen S."/>
            <person name="Sun C."/>
        </authorList>
    </citation>
    <scope>NUCLEOTIDE SEQUENCE [LARGE SCALE GENOMIC DNA]</scope>
</reference>
<keyword evidence="2" id="KW-1185">Reference proteome</keyword>
<protein>
    <submittedName>
        <fullName evidence="1">Uncharacterized protein</fullName>
    </submittedName>
</protein>
<accession>A0ACC0ASR6</accession>
<organism evidence="1 2">
    <name type="scientific">Catharanthus roseus</name>
    <name type="common">Madagascar periwinkle</name>
    <name type="synonym">Vinca rosea</name>
    <dbReference type="NCBI Taxonomy" id="4058"/>
    <lineage>
        <taxon>Eukaryota</taxon>
        <taxon>Viridiplantae</taxon>
        <taxon>Streptophyta</taxon>
        <taxon>Embryophyta</taxon>
        <taxon>Tracheophyta</taxon>
        <taxon>Spermatophyta</taxon>
        <taxon>Magnoliopsida</taxon>
        <taxon>eudicotyledons</taxon>
        <taxon>Gunneridae</taxon>
        <taxon>Pentapetalae</taxon>
        <taxon>asterids</taxon>
        <taxon>lamiids</taxon>
        <taxon>Gentianales</taxon>
        <taxon>Apocynaceae</taxon>
        <taxon>Rauvolfioideae</taxon>
        <taxon>Vinceae</taxon>
        <taxon>Catharanthinae</taxon>
        <taxon>Catharanthus</taxon>
    </lineage>
</organism>
<dbReference type="EMBL" id="CM044705">
    <property type="protein sequence ID" value="KAI5663003.1"/>
    <property type="molecule type" value="Genomic_DNA"/>
</dbReference>
<evidence type="ECO:0000313" key="2">
    <source>
        <dbReference type="Proteomes" id="UP001060085"/>
    </source>
</evidence>